<reference evidence="8" key="2">
    <citation type="submission" date="2014-07" db="EMBL/GenBank/DDBJ databases">
        <authorList>
            <person name="Hull J."/>
        </authorList>
    </citation>
    <scope>NUCLEOTIDE SEQUENCE</scope>
</reference>
<dbReference type="PANTHER" id="PTHR10924">
    <property type="entry name" value="MAJOR FACILITATOR SUPERFAMILY PROTEIN-RELATED"/>
    <property type="match status" value="1"/>
</dbReference>
<comment type="subcellular location">
    <subcellularLocation>
        <location evidence="1">Membrane</location>
        <topology evidence="1">Multi-pass membrane protein</topology>
    </subcellularLocation>
</comment>
<feature type="transmembrane region" description="Helical" evidence="6">
    <location>
        <begin position="58"/>
        <end position="78"/>
    </location>
</feature>
<evidence type="ECO:0000256" key="3">
    <source>
        <dbReference type="ARBA" id="ARBA00022989"/>
    </source>
</evidence>
<keyword evidence="3 6" id="KW-1133">Transmembrane helix</keyword>
<proteinExistence type="predicted"/>
<dbReference type="InterPro" id="IPR036259">
    <property type="entry name" value="MFS_trans_sf"/>
</dbReference>
<dbReference type="SUPFAM" id="SSF103473">
    <property type="entry name" value="MFS general substrate transporter"/>
    <property type="match status" value="1"/>
</dbReference>
<gene>
    <name evidence="8" type="primary">Flvcr2_0</name>
    <name evidence="8" type="ORF">CM83_100659</name>
</gene>
<protein>
    <submittedName>
        <fullName evidence="8">Feline leukemia virus subgroup C receptor-related protein 2</fullName>
    </submittedName>
</protein>
<feature type="non-terminal residue" evidence="8">
    <location>
        <position position="286"/>
    </location>
</feature>
<dbReference type="InterPro" id="IPR020846">
    <property type="entry name" value="MFS_dom"/>
</dbReference>
<dbReference type="PANTHER" id="PTHR10924:SF4">
    <property type="entry name" value="GH15861P"/>
    <property type="match status" value="1"/>
</dbReference>
<dbReference type="InterPro" id="IPR049680">
    <property type="entry name" value="FLVCR1-2_SLC49-like"/>
</dbReference>
<feature type="transmembrane region" description="Helical" evidence="6">
    <location>
        <begin position="225"/>
        <end position="245"/>
    </location>
</feature>
<dbReference type="GO" id="GO:0097037">
    <property type="term" value="P:heme export"/>
    <property type="evidence" value="ECO:0007669"/>
    <property type="project" value="TreeGrafter"/>
</dbReference>
<keyword evidence="2 6" id="KW-0812">Transmembrane</keyword>
<evidence type="ECO:0000256" key="6">
    <source>
        <dbReference type="SAM" id="Phobius"/>
    </source>
</evidence>
<evidence type="ECO:0000259" key="7">
    <source>
        <dbReference type="PROSITE" id="PS50850"/>
    </source>
</evidence>
<feature type="region of interest" description="Disordered" evidence="5">
    <location>
        <begin position="1"/>
        <end position="26"/>
    </location>
</feature>
<keyword evidence="4 6" id="KW-0472">Membrane</keyword>
<feature type="transmembrane region" description="Helical" evidence="6">
    <location>
        <begin position="98"/>
        <end position="118"/>
    </location>
</feature>
<feature type="transmembrane region" description="Helical" evidence="6">
    <location>
        <begin position="125"/>
        <end position="142"/>
    </location>
</feature>
<evidence type="ECO:0000256" key="4">
    <source>
        <dbReference type="ARBA" id="ARBA00023136"/>
    </source>
</evidence>
<dbReference type="Pfam" id="PF07690">
    <property type="entry name" value="MFS_1"/>
    <property type="match status" value="1"/>
</dbReference>
<name>A0A0A9XLF6_LYGHE</name>
<dbReference type="EMBL" id="GBHO01023118">
    <property type="protein sequence ID" value="JAG20486.1"/>
    <property type="molecule type" value="Transcribed_RNA"/>
</dbReference>
<feature type="transmembrane region" description="Helical" evidence="6">
    <location>
        <begin position="154"/>
        <end position="175"/>
    </location>
</feature>
<evidence type="ECO:0000256" key="2">
    <source>
        <dbReference type="ARBA" id="ARBA00022692"/>
    </source>
</evidence>
<dbReference type="PROSITE" id="PS50850">
    <property type="entry name" value="MFS"/>
    <property type="match status" value="1"/>
</dbReference>
<feature type="domain" description="Major facilitator superfamily (MFS) profile" evidence="7">
    <location>
        <begin position="60"/>
        <end position="286"/>
    </location>
</feature>
<dbReference type="Gene3D" id="1.20.1250.20">
    <property type="entry name" value="MFS general substrate transporter like domains"/>
    <property type="match status" value="1"/>
</dbReference>
<keyword evidence="8" id="KW-0675">Receptor</keyword>
<dbReference type="AlphaFoldDB" id="A0A0A9XLF6"/>
<sequence length="286" mass="32233">MATVHYATSEGAQEEARRLSNKSNQKTSLTSLIHPAGTTEVAKEVDVSISTKTYKRRWVMLGIFVLVTIANALHWLQYSIIAKAVHKFYRVSTIVIDLTGLMYSITFIVFVFPAIFMIEIYGLKWMLILGDTLMIIGSWMKMASLKPELFYSGFAGQILVGISQCFIINVTSYLAGVWFPANEVSTACAIGVLGTQVGIAFGFIIPPLIVHEYHDEVQLQMDFCWLYVAFAALPTLTLPLLLFVFKSFPPKPPSLARAESSAKYNEKRIYIFRDLMRNKNYNLMVI</sequence>
<dbReference type="GO" id="GO:0020037">
    <property type="term" value="F:heme binding"/>
    <property type="evidence" value="ECO:0007669"/>
    <property type="project" value="TreeGrafter"/>
</dbReference>
<dbReference type="GO" id="GO:0015232">
    <property type="term" value="F:heme transmembrane transporter activity"/>
    <property type="evidence" value="ECO:0007669"/>
    <property type="project" value="TreeGrafter"/>
</dbReference>
<dbReference type="InterPro" id="IPR011701">
    <property type="entry name" value="MFS"/>
</dbReference>
<accession>A0A0A9XLF6</accession>
<evidence type="ECO:0000256" key="1">
    <source>
        <dbReference type="ARBA" id="ARBA00004141"/>
    </source>
</evidence>
<feature type="transmembrane region" description="Helical" evidence="6">
    <location>
        <begin position="187"/>
        <end position="205"/>
    </location>
</feature>
<evidence type="ECO:0000256" key="5">
    <source>
        <dbReference type="SAM" id="MobiDB-lite"/>
    </source>
</evidence>
<reference evidence="8" key="1">
    <citation type="journal article" date="2014" name="PLoS ONE">
        <title>Transcriptome-Based Identification of ABC Transporters in the Western Tarnished Plant Bug Lygus hesperus.</title>
        <authorList>
            <person name="Hull J.J."/>
            <person name="Chaney K."/>
            <person name="Geib S.M."/>
            <person name="Fabrick J.A."/>
            <person name="Brent C.S."/>
            <person name="Walsh D."/>
            <person name="Lavine L.C."/>
        </authorList>
    </citation>
    <scope>NUCLEOTIDE SEQUENCE</scope>
</reference>
<dbReference type="GO" id="GO:0016020">
    <property type="term" value="C:membrane"/>
    <property type="evidence" value="ECO:0007669"/>
    <property type="project" value="UniProtKB-SubCell"/>
</dbReference>
<organism evidence="8">
    <name type="scientific">Lygus hesperus</name>
    <name type="common">Western plant bug</name>
    <dbReference type="NCBI Taxonomy" id="30085"/>
    <lineage>
        <taxon>Eukaryota</taxon>
        <taxon>Metazoa</taxon>
        <taxon>Ecdysozoa</taxon>
        <taxon>Arthropoda</taxon>
        <taxon>Hexapoda</taxon>
        <taxon>Insecta</taxon>
        <taxon>Pterygota</taxon>
        <taxon>Neoptera</taxon>
        <taxon>Paraneoptera</taxon>
        <taxon>Hemiptera</taxon>
        <taxon>Heteroptera</taxon>
        <taxon>Panheteroptera</taxon>
        <taxon>Cimicomorpha</taxon>
        <taxon>Miridae</taxon>
        <taxon>Mirini</taxon>
        <taxon>Lygus</taxon>
    </lineage>
</organism>
<evidence type="ECO:0000313" key="8">
    <source>
        <dbReference type="EMBL" id="JAG20486.1"/>
    </source>
</evidence>